<name>A0A9D4QLP2_DREPO</name>
<evidence type="ECO:0000313" key="2">
    <source>
        <dbReference type="Proteomes" id="UP000828390"/>
    </source>
</evidence>
<reference evidence="1" key="2">
    <citation type="submission" date="2020-11" db="EMBL/GenBank/DDBJ databases">
        <authorList>
            <person name="McCartney M.A."/>
            <person name="Auch B."/>
            <person name="Kono T."/>
            <person name="Mallez S."/>
            <person name="Becker A."/>
            <person name="Gohl D.M."/>
            <person name="Silverstein K.A.T."/>
            <person name="Koren S."/>
            <person name="Bechman K.B."/>
            <person name="Herman A."/>
            <person name="Abrahante J.E."/>
            <person name="Garbe J."/>
        </authorList>
    </citation>
    <scope>NUCLEOTIDE SEQUENCE</scope>
    <source>
        <strain evidence="1">Duluth1</strain>
        <tissue evidence="1">Whole animal</tissue>
    </source>
</reference>
<dbReference type="EMBL" id="JAIWYP010000004">
    <property type="protein sequence ID" value="KAH3834767.1"/>
    <property type="molecule type" value="Genomic_DNA"/>
</dbReference>
<keyword evidence="2" id="KW-1185">Reference proteome</keyword>
<evidence type="ECO:0000313" key="1">
    <source>
        <dbReference type="EMBL" id="KAH3834767.1"/>
    </source>
</evidence>
<organism evidence="1 2">
    <name type="scientific">Dreissena polymorpha</name>
    <name type="common">Zebra mussel</name>
    <name type="synonym">Mytilus polymorpha</name>
    <dbReference type="NCBI Taxonomy" id="45954"/>
    <lineage>
        <taxon>Eukaryota</taxon>
        <taxon>Metazoa</taxon>
        <taxon>Spiralia</taxon>
        <taxon>Lophotrochozoa</taxon>
        <taxon>Mollusca</taxon>
        <taxon>Bivalvia</taxon>
        <taxon>Autobranchia</taxon>
        <taxon>Heteroconchia</taxon>
        <taxon>Euheterodonta</taxon>
        <taxon>Imparidentia</taxon>
        <taxon>Neoheterodontei</taxon>
        <taxon>Myida</taxon>
        <taxon>Dreissenoidea</taxon>
        <taxon>Dreissenidae</taxon>
        <taxon>Dreissena</taxon>
    </lineage>
</organism>
<reference evidence="1" key="1">
    <citation type="journal article" date="2019" name="bioRxiv">
        <title>The Genome of the Zebra Mussel, Dreissena polymorpha: A Resource for Invasive Species Research.</title>
        <authorList>
            <person name="McCartney M.A."/>
            <person name="Auch B."/>
            <person name="Kono T."/>
            <person name="Mallez S."/>
            <person name="Zhang Y."/>
            <person name="Obille A."/>
            <person name="Becker A."/>
            <person name="Abrahante J.E."/>
            <person name="Garbe J."/>
            <person name="Badalamenti J.P."/>
            <person name="Herman A."/>
            <person name="Mangelson H."/>
            <person name="Liachko I."/>
            <person name="Sullivan S."/>
            <person name="Sone E.D."/>
            <person name="Koren S."/>
            <person name="Silverstein K.A.T."/>
            <person name="Beckman K.B."/>
            <person name="Gohl D.M."/>
        </authorList>
    </citation>
    <scope>NUCLEOTIDE SEQUENCE</scope>
    <source>
        <strain evidence="1">Duluth1</strain>
        <tissue evidence="1">Whole animal</tissue>
    </source>
</reference>
<proteinExistence type="predicted"/>
<accession>A0A9D4QLP2</accession>
<dbReference type="Proteomes" id="UP000828390">
    <property type="component" value="Unassembled WGS sequence"/>
</dbReference>
<comment type="caution">
    <text evidence="1">The sequence shown here is derived from an EMBL/GenBank/DDBJ whole genome shotgun (WGS) entry which is preliminary data.</text>
</comment>
<gene>
    <name evidence="1" type="ORF">DPMN_108102</name>
</gene>
<protein>
    <submittedName>
        <fullName evidence="1">Uncharacterized protein</fullName>
    </submittedName>
</protein>
<dbReference type="AlphaFoldDB" id="A0A9D4QLP2"/>
<sequence length="80" mass="8788">MCGASLCHVVLDMRGNSVSRCDQCEGISVIRCVRCEGHLSVTLCSMPLASPFHFVYYVSGISVSRCALCEWHLCVTLCLM</sequence>